<dbReference type="PANTHER" id="PTHR44858:SF1">
    <property type="entry name" value="UDP-N-ACETYLGLUCOSAMINE--PEPTIDE N-ACETYLGLUCOSAMINYLTRANSFERASE SPINDLY-RELATED"/>
    <property type="match status" value="1"/>
</dbReference>
<dbReference type="InterPro" id="IPR037177">
    <property type="entry name" value="DLC_sf"/>
</dbReference>
<dbReference type="Gene3D" id="1.25.40.10">
    <property type="entry name" value="Tetratricopeptide repeat domain"/>
    <property type="match status" value="2"/>
</dbReference>
<dbReference type="GO" id="GO:0051028">
    <property type="term" value="P:mRNA transport"/>
    <property type="evidence" value="ECO:0007669"/>
    <property type="project" value="UniProtKB-KW"/>
</dbReference>
<dbReference type="InterPro" id="IPR011990">
    <property type="entry name" value="TPR-like_helical_dom_sf"/>
</dbReference>
<evidence type="ECO:0000256" key="6">
    <source>
        <dbReference type="ARBA" id="ARBA00022701"/>
    </source>
</evidence>
<dbReference type="FunFam" id="3.30.740.10:FF:000005">
    <property type="entry name" value="Dynein light chain"/>
    <property type="match status" value="1"/>
</dbReference>
<dbReference type="AlphaFoldDB" id="A0AAD4N0N5"/>
<evidence type="ECO:0000256" key="7">
    <source>
        <dbReference type="ARBA" id="ARBA00022737"/>
    </source>
</evidence>
<feature type="region of interest" description="Disordered" evidence="14">
    <location>
        <begin position="1"/>
        <end position="20"/>
    </location>
</feature>
<evidence type="ECO:0000256" key="14">
    <source>
        <dbReference type="SAM" id="MobiDB-lite"/>
    </source>
</evidence>
<evidence type="ECO:0000256" key="11">
    <source>
        <dbReference type="ARBA" id="ARBA00023212"/>
    </source>
</evidence>
<keyword evidence="5" id="KW-0963">Cytoplasm</keyword>
<dbReference type="Pfam" id="PF13432">
    <property type="entry name" value="TPR_16"/>
    <property type="match status" value="1"/>
</dbReference>
<organism evidence="15 16">
    <name type="scientific">Ditylenchus destructor</name>
    <dbReference type="NCBI Taxonomy" id="166010"/>
    <lineage>
        <taxon>Eukaryota</taxon>
        <taxon>Metazoa</taxon>
        <taxon>Ecdysozoa</taxon>
        <taxon>Nematoda</taxon>
        <taxon>Chromadorea</taxon>
        <taxon>Rhabditida</taxon>
        <taxon>Tylenchina</taxon>
        <taxon>Tylenchomorpha</taxon>
        <taxon>Sphaerularioidea</taxon>
        <taxon>Anguinidae</taxon>
        <taxon>Anguininae</taxon>
        <taxon>Ditylenchus</taxon>
    </lineage>
</organism>
<dbReference type="SUPFAM" id="SSF54648">
    <property type="entry name" value="DLC"/>
    <property type="match status" value="1"/>
</dbReference>
<dbReference type="Proteomes" id="UP001201812">
    <property type="component" value="Unassembled WGS sequence"/>
</dbReference>
<keyword evidence="6" id="KW-0493">Microtubule</keyword>
<dbReference type="GO" id="GO:0005634">
    <property type="term" value="C:nucleus"/>
    <property type="evidence" value="ECO:0007669"/>
    <property type="project" value="UniProtKB-SubCell"/>
</dbReference>
<dbReference type="SMART" id="SM00028">
    <property type="entry name" value="TPR"/>
    <property type="match status" value="3"/>
</dbReference>
<dbReference type="GO" id="GO:0007017">
    <property type="term" value="P:microtubule-based process"/>
    <property type="evidence" value="ECO:0007669"/>
    <property type="project" value="InterPro"/>
</dbReference>
<keyword evidence="7" id="KW-0677">Repeat</keyword>
<gene>
    <name evidence="15" type="ORF">DdX_10576</name>
</gene>
<evidence type="ECO:0000256" key="10">
    <source>
        <dbReference type="ARBA" id="ARBA00022927"/>
    </source>
</evidence>
<evidence type="ECO:0000256" key="3">
    <source>
        <dbReference type="ARBA" id="ARBA00015062"/>
    </source>
</evidence>
<evidence type="ECO:0000256" key="2">
    <source>
        <dbReference type="ARBA" id="ARBA00004245"/>
    </source>
</evidence>
<comment type="caution">
    <text evidence="15">The sequence shown here is derived from an EMBL/GenBank/DDBJ whole genome shotgun (WGS) entry which is preliminary data.</text>
</comment>
<evidence type="ECO:0000256" key="5">
    <source>
        <dbReference type="ARBA" id="ARBA00022490"/>
    </source>
</evidence>
<dbReference type="Gene3D" id="3.30.740.10">
    <property type="entry name" value="Protein Inhibitor Of Neuronal Nitric Oxide Synthase"/>
    <property type="match status" value="1"/>
</dbReference>
<evidence type="ECO:0000256" key="4">
    <source>
        <dbReference type="ARBA" id="ARBA00022448"/>
    </source>
</evidence>
<sequence>MRPVRDKSEPEASKGTDEDIEYLYEKTKRSRLTLPRVKEEVEGDPKENLDFQKGEELLAKRKLDEAWDCFQKAADNDGPAKRFGLIGMSKVCLEKKDFLKAKLHASESLIGNSNIFDGWFHSAKASIGLSDSESEQKKVTNYVKDALKALDKCKVLNPQHAEVLNMQGKLYERLNDHDRAIRAYTESLDIEVNPDVLLARGKIYFQLKNYKSAADNAMALLELKQNDFDALLLKGDVLAEQKEHEQAITCFVQCDTLKPNNFQVQEKLVDQYMAVQEFDKAIEICNKACSQKMCPNSFWVKKTTIYMERRQYDLAFSAVAEAKSMAKGETHEMKPTTSKVTPKTDVETVSDVVPREIKGQIPVVKQAQMSKKLRQAAITCIKEAFGKFTCETEIAQFIKDQFDKKHKSTWQCILGNDLVYYLEHDDGCYVHLLVGQLEVLLFKTGLVK</sequence>
<evidence type="ECO:0000313" key="15">
    <source>
        <dbReference type="EMBL" id="KAI1710519.1"/>
    </source>
</evidence>
<dbReference type="Pfam" id="PF01221">
    <property type="entry name" value="Dynein_light"/>
    <property type="match status" value="1"/>
</dbReference>
<proteinExistence type="predicted"/>
<dbReference type="GO" id="GO:0015031">
    <property type="term" value="P:protein transport"/>
    <property type="evidence" value="ECO:0007669"/>
    <property type="project" value="UniProtKB-KW"/>
</dbReference>
<dbReference type="SMART" id="SM01375">
    <property type="entry name" value="Dynein_light"/>
    <property type="match status" value="1"/>
</dbReference>
<dbReference type="InterPro" id="IPR019734">
    <property type="entry name" value="TPR_rpt"/>
</dbReference>
<dbReference type="GO" id="GO:0005874">
    <property type="term" value="C:microtubule"/>
    <property type="evidence" value="ECO:0007669"/>
    <property type="project" value="UniProtKB-KW"/>
</dbReference>
<keyword evidence="16" id="KW-1185">Reference proteome</keyword>
<evidence type="ECO:0000313" key="16">
    <source>
        <dbReference type="Proteomes" id="UP001201812"/>
    </source>
</evidence>
<dbReference type="Pfam" id="PF13181">
    <property type="entry name" value="TPR_8"/>
    <property type="match status" value="1"/>
</dbReference>
<dbReference type="PANTHER" id="PTHR44858">
    <property type="entry name" value="TETRATRICOPEPTIDE REPEAT PROTEIN 6"/>
    <property type="match status" value="1"/>
</dbReference>
<keyword evidence="4" id="KW-0813">Transport</keyword>
<evidence type="ECO:0000256" key="1">
    <source>
        <dbReference type="ARBA" id="ARBA00004123"/>
    </source>
</evidence>
<keyword evidence="10" id="KW-0653">Protein transport</keyword>
<dbReference type="EMBL" id="JAKKPZ010000025">
    <property type="protein sequence ID" value="KAI1710519.1"/>
    <property type="molecule type" value="Genomic_DNA"/>
</dbReference>
<dbReference type="InterPro" id="IPR001372">
    <property type="entry name" value="Dynein_light_chain_typ-1/2"/>
</dbReference>
<dbReference type="SUPFAM" id="SSF48452">
    <property type="entry name" value="TPR-like"/>
    <property type="match status" value="2"/>
</dbReference>
<keyword evidence="8 13" id="KW-0802">TPR repeat</keyword>
<evidence type="ECO:0000256" key="9">
    <source>
        <dbReference type="ARBA" id="ARBA00022816"/>
    </source>
</evidence>
<dbReference type="GO" id="GO:0030286">
    <property type="term" value="C:dynein complex"/>
    <property type="evidence" value="ECO:0007669"/>
    <property type="project" value="InterPro"/>
</dbReference>
<dbReference type="InterPro" id="IPR050498">
    <property type="entry name" value="Ycf3"/>
</dbReference>
<keyword evidence="11" id="KW-0206">Cytoskeleton</keyword>
<keyword evidence="12" id="KW-0539">Nucleus</keyword>
<protein>
    <recommendedName>
        <fullName evidence="3">Dynein light chain 1, cytoplasmic</fullName>
    </recommendedName>
</protein>
<accession>A0AAD4N0N5</accession>
<name>A0AAD4N0N5_9BILA</name>
<keyword evidence="9" id="KW-0509">mRNA transport</keyword>
<evidence type="ECO:0000256" key="12">
    <source>
        <dbReference type="ARBA" id="ARBA00023242"/>
    </source>
</evidence>
<feature type="repeat" description="TPR" evidence="13">
    <location>
        <begin position="161"/>
        <end position="194"/>
    </location>
</feature>
<evidence type="ECO:0000256" key="8">
    <source>
        <dbReference type="ARBA" id="ARBA00022803"/>
    </source>
</evidence>
<comment type="subcellular location">
    <subcellularLocation>
        <location evidence="2">Cytoplasm</location>
        <location evidence="2">Cytoskeleton</location>
    </subcellularLocation>
    <subcellularLocation>
        <location evidence="1">Nucleus</location>
    </subcellularLocation>
</comment>
<reference evidence="15" key="1">
    <citation type="submission" date="2022-01" db="EMBL/GenBank/DDBJ databases">
        <title>Genome Sequence Resource for Two Populations of Ditylenchus destructor, the Migratory Endoparasitic Phytonematode.</title>
        <authorList>
            <person name="Zhang H."/>
            <person name="Lin R."/>
            <person name="Xie B."/>
        </authorList>
    </citation>
    <scope>NUCLEOTIDE SEQUENCE</scope>
    <source>
        <strain evidence="15">BazhouSP</strain>
    </source>
</reference>
<evidence type="ECO:0000256" key="13">
    <source>
        <dbReference type="PROSITE-ProRule" id="PRU00339"/>
    </source>
</evidence>
<dbReference type="PROSITE" id="PS50005">
    <property type="entry name" value="TPR"/>
    <property type="match status" value="1"/>
</dbReference>